<feature type="compositionally biased region" description="Polar residues" evidence="1">
    <location>
        <begin position="57"/>
        <end position="73"/>
    </location>
</feature>
<proteinExistence type="predicted"/>
<accession>A0A9Q3I8F6</accession>
<dbReference type="AlphaFoldDB" id="A0A9Q3I8F6"/>
<evidence type="ECO:0000256" key="1">
    <source>
        <dbReference type="SAM" id="MobiDB-lite"/>
    </source>
</evidence>
<name>A0A9Q3I8F6_9BASI</name>
<dbReference type="EMBL" id="AVOT02038925">
    <property type="protein sequence ID" value="MBW0533891.1"/>
    <property type="molecule type" value="Genomic_DNA"/>
</dbReference>
<evidence type="ECO:0000313" key="2">
    <source>
        <dbReference type="EMBL" id="MBW0533891.1"/>
    </source>
</evidence>
<reference evidence="2" key="1">
    <citation type="submission" date="2021-03" db="EMBL/GenBank/DDBJ databases">
        <title>Draft genome sequence of rust myrtle Austropuccinia psidii MF-1, a brazilian biotype.</title>
        <authorList>
            <person name="Quecine M.C."/>
            <person name="Pachon D.M.R."/>
            <person name="Bonatelli M.L."/>
            <person name="Correr F.H."/>
            <person name="Franceschini L.M."/>
            <person name="Leite T.F."/>
            <person name="Margarido G.R.A."/>
            <person name="Almeida C.A."/>
            <person name="Ferrarezi J.A."/>
            <person name="Labate C.A."/>
        </authorList>
    </citation>
    <scope>NUCLEOTIDE SEQUENCE</scope>
    <source>
        <strain evidence="2">MF-1</strain>
    </source>
</reference>
<comment type="caution">
    <text evidence="2">The sequence shown here is derived from an EMBL/GenBank/DDBJ whole genome shotgun (WGS) entry which is preliminary data.</text>
</comment>
<protein>
    <submittedName>
        <fullName evidence="2">Uncharacterized protein</fullName>
    </submittedName>
</protein>
<evidence type="ECO:0000313" key="3">
    <source>
        <dbReference type="Proteomes" id="UP000765509"/>
    </source>
</evidence>
<feature type="region of interest" description="Disordered" evidence="1">
    <location>
        <begin position="43"/>
        <end position="86"/>
    </location>
</feature>
<sequence>MINTEGVVKIIFQISNYPNYPHTQGSDELDGKEVEVVLSFSGHQYSTSPSQPPCKRFQSQIRPSTPRNWQPVLSTTPYSIPPPSPSPFIDRPALVSTVRTFPIP</sequence>
<dbReference type="Proteomes" id="UP000765509">
    <property type="component" value="Unassembled WGS sequence"/>
</dbReference>
<organism evidence="2 3">
    <name type="scientific">Austropuccinia psidii MF-1</name>
    <dbReference type="NCBI Taxonomy" id="1389203"/>
    <lineage>
        <taxon>Eukaryota</taxon>
        <taxon>Fungi</taxon>
        <taxon>Dikarya</taxon>
        <taxon>Basidiomycota</taxon>
        <taxon>Pucciniomycotina</taxon>
        <taxon>Pucciniomycetes</taxon>
        <taxon>Pucciniales</taxon>
        <taxon>Sphaerophragmiaceae</taxon>
        <taxon>Austropuccinia</taxon>
    </lineage>
</organism>
<gene>
    <name evidence="2" type="ORF">O181_073606</name>
</gene>
<keyword evidence="3" id="KW-1185">Reference proteome</keyword>